<dbReference type="Proteomes" id="UP000664056">
    <property type="component" value="Unassembled WGS sequence"/>
</dbReference>
<proteinExistence type="predicted"/>
<dbReference type="EMBL" id="JAFKOQ010000058">
    <property type="protein sequence ID" value="MBN8124625.1"/>
    <property type="molecule type" value="Genomic_DNA"/>
</dbReference>
<dbReference type="AlphaFoldDB" id="A0AAW4HHS5"/>
<evidence type="ECO:0000313" key="1">
    <source>
        <dbReference type="EMBL" id="MBN8124625.1"/>
    </source>
</evidence>
<evidence type="ECO:0000313" key="2">
    <source>
        <dbReference type="Proteomes" id="UP000664056"/>
    </source>
</evidence>
<gene>
    <name evidence="1" type="ORF">J0J18_23240</name>
</gene>
<protein>
    <submittedName>
        <fullName evidence="1">DUF3265 domain-containing protein</fullName>
    </submittedName>
</protein>
<sequence length="43" mass="4802">MTRRSSGIHAAWHFLFAVIFGGESGLQKLGLCGIHPLTRRYTD</sequence>
<comment type="caution">
    <text evidence="1">The sequence shown here is derived from an EMBL/GenBank/DDBJ whole genome shotgun (WGS) entry which is preliminary data.</text>
</comment>
<reference evidence="1" key="1">
    <citation type="submission" date="2021-03" db="EMBL/GenBank/DDBJ databases">
        <title>Study of the foodborne Vibrio vulnificus isolates from China.</title>
        <authorList>
            <person name="Zheng Z."/>
            <person name="Ye L."/>
        </authorList>
    </citation>
    <scope>NUCLEOTIDE SEQUENCE</scope>
    <source>
        <strain evidence="1">Vv1582</strain>
    </source>
</reference>
<accession>A0AAW4HHS5</accession>
<name>A0AAW4HHS5_VIBVL</name>
<organism evidence="1 2">
    <name type="scientific">Vibrio vulnificus</name>
    <dbReference type="NCBI Taxonomy" id="672"/>
    <lineage>
        <taxon>Bacteria</taxon>
        <taxon>Pseudomonadati</taxon>
        <taxon>Pseudomonadota</taxon>
        <taxon>Gammaproteobacteria</taxon>
        <taxon>Vibrionales</taxon>
        <taxon>Vibrionaceae</taxon>
        <taxon>Vibrio</taxon>
    </lineage>
</organism>